<sequence>MSESIHESVYEFREFLYKHPQLIKEVREGKRTWNQLYQDWVILGEEHEDWSSFRVKDKDKDTTMGTGQTDSLAAIMKTLSQMNIEDLQKQISQFSGMMGNVQQALRHFQKPSGPPKPPQDPFSFRGF</sequence>
<gene>
    <name evidence="2" type="ORF">D7Z54_30315</name>
</gene>
<reference evidence="2 3" key="1">
    <citation type="submission" date="2018-10" db="EMBL/GenBank/DDBJ databases">
        <title>Draft genome sequence of Bacillus salarius IM0101, isolated from a hypersaline soil in Inner Mongolia, China.</title>
        <authorList>
            <person name="Yamprayoonswat W."/>
            <person name="Boonvisut S."/>
            <person name="Jumpathong W."/>
            <person name="Sittihan S."/>
            <person name="Ruangsuj P."/>
            <person name="Wanthongcharoen S."/>
            <person name="Thongpramul N."/>
            <person name="Pimmason S."/>
            <person name="Yu B."/>
            <person name="Yasawong M."/>
        </authorList>
    </citation>
    <scope>NUCLEOTIDE SEQUENCE [LARGE SCALE GENOMIC DNA]</scope>
    <source>
        <strain evidence="2 3">IM0101</strain>
    </source>
</reference>
<evidence type="ECO:0008006" key="4">
    <source>
        <dbReference type="Google" id="ProtNLM"/>
    </source>
</evidence>
<evidence type="ECO:0000313" key="3">
    <source>
        <dbReference type="Proteomes" id="UP000275076"/>
    </source>
</evidence>
<dbReference type="InterPro" id="IPR025953">
    <property type="entry name" value="YlbD_coat"/>
</dbReference>
<organism evidence="2 3">
    <name type="scientific">Salibacterium salarium</name>
    <dbReference type="NCBI Taxonomy" id="284579"/>
    <lineage>
        <taxon>Bacteria</taxon>
        <taxon>Bacillati</taxon>
        <taxon>Bacillota</taxon>
        <taxon>Bacilli</taxon>
        <taxon>Bacillales</taxon>
        <taxon>Bacillaceae</taxon>
    </lineage>
</organism>
<comment type="caution">
    <text evidence="2">The sequence shown here is derived from an EMBL/GenBank/DDBJ whole genome shotgun (WGS) entry which is preliminary data.</text>
</comment>
<feature type="region of interest" description="Disordered" evidence="1">
    <location>
        <begin position="105"/>
        <end position="127"/>
    </location>
</feature>
<evidence type="ECO:0000256" key="1">
    <source>
        <dbReference type="SAM" id="MobiDB-lite"/>
    </source>
</evidence>
<proteinExistence type="predicted"/>
<protein>
    <recommendedName>
        <fullName evidence="4">Coat protein</fullName>
    </recommendedName>
</protein>
<name>A0A3R9QFY9_9BACI</name>
<accession>A0A3R9QFY9</accession>
<evidence type="ECO:0000313" key="2">
    <source>
        <dbReference type="EMBL" id="RSL29590.1"/>
    </source>
</evidence>
<dbReference type="OrthoDB" id="1655540at2"/>
<dbReference type="RefSeq" id="WP_125562200.1">
    <property type="nucleotide sequence ID" value="NZ_RBVX01000059.1"/>
</dbReference>
<dbReference type="AlphaFoldDB" id="A0A3R9QFY9"/>
<keyword evidence="3" id="KW-1185">Reference proteome</keyword>
<dbReference type="Proteomes" id="UP000275076">
    <property type="component" value="Unassembled WGS sequence"/>
</dbReference>
<dbReference type="EMBL" id="RBVX01000059">
    <property type="protein sequence ID" value="RSL29590.1"/>
    <property type="molecule type" value="Genomic_DNA"/>
</dbReference>
<dbReference type="Pfam" id="PF14071">
    <property type="entry name" value="YlbD_coat"/>
    <property type="match status" value="1"/>
</dbReference>